<accession>C0VZ56</accession>
<dbReference type="InterPro" id="IPR003477">
    <property type="entry name" value="PemK-like"/>
</dbReference>
<organism evidence="4 5">
    <name type="scientific">Gleimia coleocanis DSM 15436</name>
    <dbReference type="NCBI Taxonomy" id="525245"/>
    <lineage>
        <taxon>Bacteria</taxon>
        <taxon>Bacillati</taxon>
        <taxon>Actinomycetota</taxon>
        <taxon>Actinomycetes</taxon>
        <taxon>Actinomycetales</taxon>
        <taxon>Actinomycetaceae</taxon>
        <taxon>Gleimia</taxon>
    </lineage>
</organism>
<feature type="compositionally biased region" description="Basic and acidic residues" evidence="3">
    <location>
        <begin position="30"/>
        <end position="40"/>
    </location>
</feature>
<dbReference type="STRING" id="525245.HMPREF0044_0446"/>
<dbReference type="eggNOG" id="COG2337">
    <property type="taxonomic scope" value="Bacteria"/>
</dbReference>
<dbReference type="Pfam" id="PF02452">
    <property type="entry name" value="PemK_toxin"/>
    <property type="match status" value="1"/>
</dbReference>
<protein>
    <recommendedName>
        <fullName evidence="6">PemK-like protein</fullName>
    </recommendedName>
</protein>
<evidence type="ECO:0000256" key="3">
    <source>
        <dbReference type="SAM" id="MobiDB-lite"/>
    </source>
</evidence>
<keyword evidence="2" id="KW-1277">Toxin-antitoxin system</keyword>
<evidence type="ECO:0000313" key="4">
    <source>
        <dbReference type="EMBL" id="EEH64709.1"/>
    </source>
</evidence>
<sequence>MNFLLDLLLDIVTLILAPGGERSKKKGSKKEKPQPSDPHSDAPVPHDSYFLPENMPLPDFEYRPSQDGNADPGEVVWAWVPYEDNPTQGKDRPVLVLAEIQNGFVCAQMTSKNHKDFKETRWGRRWMDIGTGSWDRQHRNSEVRLDRFVFVPAHAVRREGGRVNETTYKKVVTAIKALR</sequence>
<evidence type="ECO:0000256" key="2">
    <source>
        <dbReference type="ARBA" id="ARBA00022649"/>
    </source>
</evidence>
<comment type="similarity">
    <text evidence="1">Belongs to the PemK/MazF family.</text>
</comment>
<dbReference type="Proteomes" id="UP000010301">
    <property type="component" value="Unassembled WGS sequence"/>
</dbReference>
<name>C0VZ56_9ACTO</name>
<dbReference type="EMBL" id="ACFG01000004">
    <property type="protein sequence ID" value="EEH64709.1"/>
    <property type="molecule type" value="Genomic_DNA"/>
</dbReference>
<reference evidence="4 5" key="1">
    <citation type="submission" date="2009-01" db="EMBL/GenBank/DDBJ databases">
        <authorList>
            <person name="Qin X."/>
            <person name="Bachman B."/>
            <person name="Battles P."/>
            <person name="Bell A."/>
            <person name="Bess C."/>
            <person name="Bickham C."/>
            <person name="Chaboub L."/>
            <person name="Chen D."/>
            <person name="Coyle M."/>
            <person name="Deiros D.R."/>
            <person name="Dinh H."/>
            <person name="Forbes L."/>
            <person name="Fowler G."/>
            <person name="Francisco L."/>
            <person name="Fu Q."/>
            <person name="Gubbala S."/>
            <person name="Hale W."/>
            <person name="Han Y."/>
            <person name="Hemphill L."/>
            <person name="Highlander S.K."/>
            <person name="Hirani K."/>
            <person name="Hogues M."/>
            <person name="Jackson L."/>
            <person name="Jakkamsetti A."/>
            <person name="Javaid M."/>
            <person name="Jiang H."/>
            <person name="Korchina V."/>
            <person name="Kovar C."/>
            <person name="Lara F."/>
            <person name="Lee S."/>
            <person name="Mata R."/>
            <person name="Mathew T."/>
            <person name="Moen C."/>
            <person name="Morales K."/>
            <person name="Munidasa M."/>
            <person name="Nazareth L."/>
            <person name="Ngo R."/>
            <person name="Nguyen L."/>
            <person name="Okwuonu G."/>
            <person name="Ongeri F."/>
            <person name="Patil S."/>
            <person name="Petrosino J."/>
            <person name="Pham C."/>
            <person name="Pham P."/>
            <person name="Pu L.-L."/>
            <person name="Puazo M."/>
            <person name="Raj R."/>
            <person name="Reid J."/>
            <person name="Rouhana J."/>
            <person name="Saada N."/>
            <person name="Shang Y."/>
            <person name="Simmons D."/>
            <person name="Thornton R."/>
            <person name="Warren J."/>
            <person name="Weissenberger G."/>
            <person name="Zhang J."/>
            <person name="Zhang L."/>
            <person name="Zhou C."/>
            <person name="Zhu D."/>
            <person name="Muzny D."/>
            <person name="Worley K."/>
            <person name="Gibbs R."/>
        </authorList>
    </citation>
    <scope>NUCLEOTIDE SEQUENCE [LARGE SCALE GENOMIC DNA]</scope>
    <source>
        <strain evidence="4 5">DSM 15436</strain>
    </source>
</reference>
<feature type="region of interest" description="Disordered" evidence="3">
    <location>
        <begin position="20"/>
        <end position="50"/>
    </location>
</feature>
<dbReference type="InterPro" id="IPR011067">
    <property type="entry name" value="Plasmid_toxin/cell-grow_inhib"/>
</dbReference>
<dbReference type="AlphaFoldDB" id="C0VZ56"/>
<gene>
    <name evidence="4" type="ORF">HMPREF0044_0446</name>
</gene>
<dbReference type="SUPFAM" id="SSF50118">
    <property type="entry name" value="Cell growth inhibitor/plasmid maintenance toxic component"/>
    <property type="match status" value="1"/>
</dbReference>
<proteinExistence type="inferred from homology"/>
<evidence type="ECO:0008006" key="6">
    <source>
        <dbReference type="Google" id="ProtNLM"/>
    </source>
</evidence>
<dbReference type="Gene3D" id="2.30.30.110">
    <property type="match status" value="1"/>
</dbReference>
<dbReference type="RefSeq" id="WP_006547443.1">
    <property type="nucleotide sequence ID" value="NZ_DS999545.1"/>
</dbReference>
<keyword evidence="5" id="KW-1185">Reference proteome</keyword>
<evidence type="ECO:0000313" key="5">
    <source>
        <dbReference type="Proteomes" id="UP000010301"/>
    </source>
</evidence>
<comment type="caution">
    <text evidence="4">The sequence shown here is derived from an EMBL/GenBank/DDBJ whole genome shotgun (WGS) entry which is preliminary data.</text>
</comment>
<dbReference type="HOGENOM" id="CLU_097054_3_0_11"/>
<evidence type="ECO:0000256" key="1">
    <source>
        <dbReference type="ARBA" id="ARBA00007521"/>
    </source>
</evidence>
<dbReference type="GO" id="GO:0003677">
    <property type="term" value="F:DNA binding"/>
    <property type="evidence" value="ECO:0007669"/>
    <property type="project" value="InterPro"/>
</dbReference>